<reference evidence="7" key="1">
    <citation type="journal article" date="2020" name="Microb. Genom.">
        <title>Genetic diversity of clinical and environmental Mucorales isolates obtained from an investigation of mucormycosis cases among solid organ transplant recipients.</title>
        <authorList>
            <person name="Nguyen M.H."/>
            <person name="Kaul D."/>
            <person name="Muto C."/>
            <person name="Cheng S.J."/>
            <person name="Richter R.A."/>
            <person name="Bruno V.M."/>
            <person name="Liu G."/>
            <person name="Beyhan S."/>
            <person name="Sundermann A.J."/>
            <person name="Mounaud S."/>
            <person name="Pasculle A.W."/>
            <person name="Nierman W.C."/>
            <person name="Driscoll E."/>
            <person name="Cumbie R."/>
            <person name="Clancy C.J."/>
            <person name="Dupont C.L."/>
        </authorList>
    </citation>
    <scope>NUCLEOTIDE SEQUENCE</scope>
    <source>
        <strain evidence="7">GL11</strain>
    </source>
</reference>
<comment type="similarity">
    <text evidence="2">Belongs to the CDC45 family.</text>
</comment>
<organism evidence="7 8">
    <name type="scientific">Rhizopus oryzae</name>
    <name type="common">Mucormycosis agent</name>
    <name type="synonym">Rhizopus arrhizus var. delemar</name>
    <dbReference type="NCBI Taxonomy" id="64495"/>
    <lineage>
        <taxon>Eukaryota</taxon>
        <taxon>Fungi</taxon>
        <taxon>Fungi incertae sedis</taxon>
        <taxon>Mucoromycota</taxon>
        <taxon>Mucoromycotina</taxon>
        <taxon>Mucoromycetes</taxon>
        <taxon>Mucorales</taxon>
        <taxon>Mucorineae</taxon>
        <taxon>Rhizopodaceae</taxon>
        <taxon>Rhizopus</taxon>
    </lineage>
</organism>
<feature type="compositionally biased region" description="Acidic residues" evidence="6">
    <location>
        <begin position="154"/>
        <end position="166"/>
    </location>
</feature>
<dbReference type="GO" id="GO:0003688">
    <property type="term" value="F:DNA replication origin binding"/>
    <property type="evidence" value="ECO:0007669"/>
    <property type="project" value="TreeGrafter"/>
</dbReference>
<dbReference type="InterPro" id="IPR003874">
    <property type="entry name" value="CDC45"/>
</dbReference>
<evidence type="ECO:0000313" key="7">
    <source>
        <dbReference type="EMBL" id="KAG1314339.1"/>
    </source>
</evidence>
<comment type="caution">
    <text evidence="7">The sequence shown here is derived from an EMBL/GenBank/DDBJ whole genome shotgun (WGS) entry which is preliminary data.</text>
</comment>
<dbReference type="EMBL" id="JAANQT010000120">
    <property type="protein sequence ID" value="KAG1314339.1"/>
    <property type="molecule type" value="Genomic_DNA"/>
</dbReference>
<evidence type="ECO:0000256" key="4">
    <source>
        <dbReference type="ARBA" id="ARBA00023242"/>
    </source>
</evidence>
<dbReference type="GO" id="GO:0003682">
    <property type="term" value="F:chromatin binding"/>
    <property type="evidence" value="ECO:0007669"/>
    <property type="project" value="TreeGrafter"/>
</dbReference>
<evidence type="ECO:0000313" key="8">
    <source>
        <dbReference type="Proteomes" id="UP000716291"/>
    </source>
</evidence>
<keyword evidence="5" id="KW-0131">Cell cycle</keyword>
<accession>A0A9P6XIH3</accession>
<evidence type="ECO:0000256" key="3">
    <source>
        <dbReference type="ARBA" id="ARBA00022705"/>
    </source>
</evidence>
<keyword evidence="3" id="KW-0235">DNA replication</keyword>
<dbReference type="OrthoDB" id="10258882at2759"/>
<evidence type="ECO:0000256" key="5">
    <source>
        <dbReference type="ARBA" id="ARBA00023306"/>
    </source>
</evidence>
<name>A0A9P6XIH3_RHIOR</name>
<dbReference type="AlphaFoldDB" id="A0A9P6XIH3"/>
<keyword evidence="8" id="KW-1185">Reference proteome</keyword>
<dbReference type="GO" id="GO:0006270">
    <property type="term" value="P:DNA replication initiation"/>
    <property type="evidence" value="ECO:0007669"/>
    <property type="project" value="InterPro"/>
</dbReference>
<evidence type="ECO:0008006" key="9">
    <source>
        <dbReference type="Google" id="ProtNLM"/>
    </source>
</evidence>
<dbReference type="GO" id="GO:0000727">
    <property type="term" value="P:double-strand break repair via break-induced replication"/>
    <property type="evidence" value="ECO:0007669"/>
    <property type="project" value="TreeGrafter"/>
</dbReference>
<evidence type="ECO:0000256" key="6">
    <source>
        <dbReference type="SAM" id="MobiDB-lite"/>
    </source>
</evidence>
<dbReference type="GO" id="GO:0031261">
    <property type="term" value="C:DNA replication preinitiation complex"/>
    <property type="evidence" value="ECO:0007669"/>
    <property type="project" value="TreeGrafter"/>
</dbReference>
<dbReference type="GO" id="GO:0003697">
    <property type="term" value="F:single-stranded DNA binding"/>
    <property type="evidence" value="ECO:0007669"/>
    <property type="project" value="TreeGrafter"/>
</dbReference>
<sequence length="567" mass="64887">MVRVSRNLYREAYEYIKEDSAQGNCIVFVSADVDSLCAALILQNLLKADMVAYKLVPVSSYKDLERAKEQLVIKDEDLVSIFMINCGGLIDAREFFEIEDFTKIYIVDSHRPLNLSNVDPRNLQVCVFDDDDDTERFDRVLDAYEAVTYNSESDSNDDTDDTDDESLDYRSKRRKLDKEREIHKTSRHKKREQRALLAGYYTIGSYHANSSAAILYELANQLSKSNNDLLWFAITGITAQYLYERIDTKKYIESIKIFRDDTARFNVNRGDEVSASDDGGGINIEDEYRFIFKLEQCRQIYAHMDINLKNRLRAKIEEVSPHYGLTELSYPSFTRCYGSTCTLSASDMVYAISAMLETSPATAVRLGQGTNTSENKEWKELPVNNTDDEEVNRESHRWWMKNFYQAHDALSKNSPDAVLRGIHLSMETQQAIARQVSAAIGKRVFRRYKTFRFLAINGGPELPMLQHPLALHRLALFTSDVYRASATRQSPLIIASLDEEHNSYLLVSFTGALMFGDIKRNSFAIAFQEIANTTSLSVSLEAIEPTVLYMKKDDLPHFIHKLNTMPL</sequence>
<keyword evidence="4" id="KW-0539">Nucleus</keyword>
<evidence type="ECO:0000256" key="1">
    <source>
        <dbReference type="ARBA" id="ARBA00004123"/>
    </source>
</evidence>
<evidence type="ECO:0000256" key="2">
    <source>
        <dbReference type="ARBA" id="ARBA00010727"/>
    </source>
</evidence>
<proteinExistence type="inferred from homology"/>
<dbReference type="PANTHER" id="PTHR10507">
    <property type="entry name" value="CDC45-RELATED PROTEIN"/>
    <property type="match status" value="1"/>
</dbReference>
<comment type="subcellular location">
    <subcellularLocation>
        <location evidence="1">Nucleus</location>
    </subcellularLocation>
</comment>
<dbReference type="Proteomes" id="UP000716291">
    <property type="component" value="Unassembled WGS sequence"/>
</dbReference>
<protein>
    <recommendedName>
        <fullName evidence="9">Cell division control protein 45</fullName>
    </recommendedName>
</protein>
<dbReference type="Pfam" id="PF02724">
    <property type="entry name" value="CDC45"/>
    <property type="match status" value="3"/>
</dbReference>
<dbReference type="GO" id="GO:1902977">
    <property type="term" value="P:mitotic DNA replication preinitiation complex assembly"/>
    <property type="evidence" value="ECO:0007669"/>
    <property type="project" value="TreeGrafter"/>
</dbReference>
<gene>
    <name evidence="7" type="ORF">G6F64_001542</name>
</gene>
<dbReference type="PANTHER" id="PTHR10507:SF0">
    <property type="entry name" value="CELL DIVISION CONTROL PROTEIN 45 HOMOLOG"/>
    <property type="match status" value="1"/>
</dbReference>
<feature type="region of interest" description="Disordered" evidence="6">
    <location>
        <begin position="150"/>
        <end position="170"/>
    </location>
</feature>